<organism evidence="4 5">
    <name type="scientific">[Ruminococcus] torques L2-14</name>
    <dbReference type="NCBI Taxonomy" id="657313"/>
    <lineage>
        <taxon>Bacteria</taxon>
        <taxon>Bacillati</taxon>
        <taxon>Bacillota</taxon>
        <taxon>Clostridia</taxon>
        <taxon>Lachnospirales</taxon>
        <taxon>Lachnospiraceae</taxon>
        <taxon>Mediterraneibacter</taxon>
    </lineage>
</organism>
<dbReference type="InterPro" id="IPR001623">
    <property type="entry name" value="DnaJ_domain"/>
</dbReference>
<dbReference type="CDD" id="cd06257">
    <property type="entry name" value="DnaJ"/>
    <property type="match status" value="1"/>
</dbReference>
<gene>
    <name evidence="4" type="ORF">RTO_01790</name>
</gene>
<reference evidence="4 5" key="2">
    <citation type="submission" date="2010-03" db="EMBL/GenBank/DDBJ databases">
        <authorList>
            <person name="Pajon A."/>
        </authorList>
    </citation>
    <scope>NUCLEOTIDE SEQUENCE [LARGE SCALE GENOMIC DNA]</scope>
    <source>
        <strain evidence="4 5">L2-14</strain>
    </source>
</reference>
<dbReference type="AlphaFoldDB" id="D4M158"/>
<dbReference type="GO" id="GO:0006260">
    <property type="term" value="P:DNA replication"/>
    <property type="evidence" value="ECO:0007669"/>
    <property type="project" value="UniProtKB-KW"/>
</dbReference>
<sequence>MTKYFKNVKSFEELKKQYKELLKKHHPDNGGDVEAMKEINVQFDSLFPIWKNRKETEVYETVKETADSVRSQFYTEFGWEGSNHSWNRTLKEVAQIVRTYVKEKYPTYKFSVRTSYASMCKELHVTLKESPIPIYKTFEELTNDDFEKIGKSLFPWNWVVDERMNFLNASREEKEKIIRDSTNAYKNVLNEATRAVIQDVDNFVKSYNYHDCDGMMDYFHVDFYYFGCCQDNGKNIKIVPKTARIKNRSTAPVKQDRQRQQPEKTDSTAIEEKNTYTFKITHGEDTRDGSELWVVRIEETLTKDEYIRINKAVKDLGGYYSKFKHGFIFRFEPSEALKKIA</sequence>
<reference evidence="4 5" key="1">
    <citation type="submission" date="2010-03" db="EMBL/GenBank/DDBJ databases">
        <title>The genome sequence of Ruminococcus torques L2-14.</title>
        <authorList>
            <consortium name="metaHIT consortium -- http://www.metahit.eu/"/>
            <person name="Pajon A."/>
            <person name="Turner K."/>
            <person name="Parkhill J."/>
            <person name="Duncan S."/>
            <person name="Flint H."/>
        </authorList>
    </citation>
    <scope>NUCLEOTIDE SEQUENCE [LARGE SCALE GENOMIC DNA]</scope>
    <source>
        <strain evidence="4 5">L2-14</strain>
    </source>
</reference>
<dbReference type="InterPro" id="IPR041311">
    <property type="entry name" value="LPD29"/>
</dbReference>
<dbReference type="PATRIC" id="fig|657313.3.peg.1530"/>
<dbReference type="RefSeq" id="WP_015527619.1">
    <property type="nucleotide sequence ID" value="NC_021015.1"/>
</dbReference>
<feature type="region of interest" description="Disordered" evidence="2">
    <location>
        <begin position="247"/>
        <end position="269"/>
    </location>
</feature>
<evidence type="ECO:0000256" key="2">
    <source>
        <dbReference type="SAM" id="MobiDB-lite"/>
    </source>
</evidence>
<evidence type="ECO:0000256" key="1">
    <source>
        <dbReference type="ARBA" id="ARBA00022705"/>
    </source>
</evidence>
<feature type="domain" description="J" evidence="3">
    <location>
        <begin position="1"/>
        <end position="78"/>
    </location>
</feature>
<protein>
    <submittedName>
        <fullName evidence="4">DnaJ domain</fullName>
    </submittedName>
</protein>
<dbReference type="SUPFAM" id="SSF46565">
    <property type="entry name" value="Chaperone J-domain"/>
    <property type="match status" value="1"/>
</dbReference>
<dbReference type="Gene3D" id="1.10.287.110">
    <property type="entry name" value="DnaJ domain"/>
    <property type="match status" value="1"/>
</dbReference>
<evidence type="ECO:0000313" key="5">
    <source>
        <dbReference type="Proteomes" id="UP000008956"/>
    </source>
</evidence>
<dbReference type="KEGG" id="rto:RTO_01790"/>
<feature type="compositionally biased region" description="Basic and acidic residues" evidence="2">
    <location>
        <begin position="254"/>
        <end position="269"/>
    </location>
</feature>
<dbReference type="PROSITE" id="PS50076">
    <property type="entry name" value="DNAJ_2"/>
    <property type="match status" value="1"/>
</dbReference>
<dbReference type="InterPro" id="IPR036869">
    <property type="entry name" value="J_dom_sf"/>
</dbReference>
<name>D4M158_9FIRM</name>
<evidence type="ECO:0000259" key="3">
    <source>
        <dbReference type="PROSITE" id="PS50076"/>
    </source>
</evidence>
<dbReference type="EMBL" id="FP929055">
    <property type="protein sequence ID" value="CBL24970.1"/>
    <property type="molecule type" value="Genomic_DNA"/>
</dbReference>
<dbReference type="Proteomes" id="UP000008956">
    <property type="component" value="Chromosome"/>
</dbReference>
<evidence type="ECO:0000313" key="4">
    <source>
        <dbReference type="EMBL" id="CBL24970.1"/>
    </source>
</evidence>
<proteinExistence type="predicted"/>
<keyword evidence="1" id="KW-0235">DNA replication</keyword>
<dbReference type="Pfam" id="PF18847">
    <property type="entry name" value="LPD29"/>
    <property type="match status" value="1"/>
</dbReference>
<dbReference type="HOGENOM" id="CLU_813641_0_0_9"/>
<accession>D4M158</accession>